<evidence type="ECO:0000313" key="3">
    <source>
        <dbReference type="Proteomes" id="UP000325577"/>
    </source>
</evidence>
<feature type="compositionally biased region" description="Basic and acidic residues" evidence="1">
    <location>
        <begin position="123"/>
        <end position="138"/>
    </location>
</feature>
<dbReference type="AlphaFoldDB" id="A0A5J5BV05"/>
<feature type="region of interest" description="Disordered" evidence="1">
    <location>
        <begin position="114"/>
        <end position="149"/>
    </location>
</feature>
<proteinExistence type="predicted"/>
<sequence length="246" mass="26695">MASNLPLNANIIDCPPTNDDLQLVQAHVSLSQVHGEDGTVREAEGAAESVFSPIILNANISNVHGQHDLSALLIESRLDSISEGVDGAAREDMIRVQPLHGRLCGRRGVYSSSHQEGLSLQARNKDFPLDNSETHRGDGQPTLEKQQGENIGTIPLVRPTLCGKKGLTKKVANDQYPLGTSGTYEQNGRPSQDKQKIDGTAAFSSDLGGNRVQQMGTNWWVMRLTKGMKCKLSKVTRHPKKGPSQI</sequence>
<reference evidence="2 3" key="1">
    <citation type="submission" date="2019-09" db="EMBL/GenBank/DDBJ databases">
        <title>A chromosome-level genome assembly of the Chinese tupelo Nyssa sinensis.</title>
        <authorList>
            <person name="Yang X."/>
            <person name="Kang M."/>
            <person name="Yang Y."/>
            <person name="Xiong H."/>
            <person name="Wang M."/>
            <person name="Zhang Z."/>
            <person name="Wang Z."/>
            <person name="Wu H."/>
            <person name="Ma T."/>
            <person name="Liu J."/>
            <person name="Xi Z."/>
        </authorList>
    </citation>
    <scope>NUCLEOTIDE SEQUENCE [LARGE SCALE GENOMIC DNA]</scope>
    <source>
        <strain evidence="2">J267</strain>
        <tissue evidence="2">Leaf</tissue>
    </source>
</reference>
<accession>A0A5J5BV05</accession>
<dbReference type="EMBL" id="CM018032">
    <property type="protein sequence ID" value="KAA8546953.1"/>
    <property type="molecule type" value="Genomic_DNA"/>
</dbReference>
<dbReference type="Proteomes" id="UP000325577">
    <property type="component" value="Linkage Group LG1"/>
</dbReference>
<feature type="region of interest" description="Disordered" evidence="1">
    <location>
        <begin position="173"/>
        <end position="196"/>
    </location>
</feature>
<organism evidence="2 3">
    <name type="scientific">Nyssa sinensis</name>
    <dbReference type="NCBI Taxonomy" id="561372"/>
    <lineage>
        <taxon>Eukaryota</taxon>
        <taxon>Viridiplantae</taxon>
        <taxon>Streptophyta</taxon>
        <taxon>Embryophyta</taxon>
        <taxon>Tracheophyta</taxon>
        <taxon>Spermatophyta</taxon>
        <taxon>Magnoliopsida</taxon>
        <taxon>eudicotyledons</taxon>
        <taxon>Gunneridae</taxon>
        <taxon>Pentapetalae</taxon>
        <taxon>asterids</taxon>
        <taxon>Cornales</taxon>
        <taxon>Nyssaceae</taxon>
        <taxon>Nyssa</taxon>
    </lineage>
</organism>
<feature type="compositionally biased region" description="Polar residues" evidence="1">
    <location>
        <begin position="178"/>
        <end position="190"/>
    </location>
</feature>
<evidence type="ECO:0000256" key="1">
    <source>
        <dbReference type="SAM" id="MobiDB-lite"/>
    </source>
</evidence>
<evidence type="ECO:0000313" key="2">
    <source>
        <dbReference type="EMBL" id="KAA8546953.1"/>
    </source>
</evidence>
<keyword evidence="3" id="KW-1185">Reference proteome</keyword>
<gene>
    <name evidence="2" type="ORF">F0562_003382</name>
</gene>
<protein>
    <submittedName>
        <fullName evidence="2">Uncharacterized protein</fullName>
    </submittedName>
</protein>
<name>A0A5J5BV05_9ASTE</name>